<accession>A0A511KDI4</accession>
<keyword evidence="5" id="KW-0694">RNA-binding</keyword>
<comment type="caution">
    <text evidence="13">The sequence shown here is derived from an EMBL/GenBank/DDBJ whole genome shotgun (WGS) entry which is preliminary data.</text>
</comment>
<keyword evidence="2 10" id="KW-0436">Ligase</keyword>
<evidence type="ECO:0000313" key="13">
    <source>
        <dbReference type="EMBL" id="GEM08006.1"/>
    </source>
</evidence>
<dbReference type="Gene3D" id="3.40.50.620">
    <property type="entry name" value="HUPs"/>
    <property type="match status" value="1"/>
</dbReference>
<dbReference type="PRINTS" id="PR01040">
    <property type="entry name" value="TRNASYNTHTYR"/>
</dbReference>
<dbReference type="GO" id="GO:0006437">
    <property type="term" value="P:tyrosyl-tRNA aminoacylation"/>
    <property type="evidence" value="ECO:0007669"/>
    <property type="project" value="InterPro"/>
</dbReference>
<dbReference type="OrthoDB" id="337870at2759"/>
<evidence type="ECO:0000256" key="9">
    <source>
        <dbReference type="ARBA" id="ARBA00048248"/>
    </source>
</evidence>
<name>A0A511KDI4_RHOTO</name>
<dbReference type="FunFam" id="1.10.240.10:FF:000001">
    <property type="entry name" value="Tyrosine--tRNA ligase"/>
    <property type="match status" value="1"/>
</dbReference>
<evidence type="ECO:0000313" key="14">
    <source>
        <dbReference type="Proteomes" id="UP000321518"/>
    </source>
</evidence>
<keyword evidence="6 10" id="KW-0648">Protein biosynthesis</keyword>
<feature type="domain" description="Tyrosine--tRNA ligase SYY-like C-terminal" evidence="12">
    <location>
        <begin position="605"/>
        <end position="667"/>
    </location>
</feature>
<keyword evidence="7 10" id="KW-0030">Aminoacyl-tRNA synthetase</keyword>
<dbReference type="Gene3D" id="1.10.240.10">
    <property type="entry name" value="Tyrosyl-Transfer RNA Synthetase"/>
    <property type="match status" value="1"/>
</dbReference>
<dbReference type="InterPro" id="IPR002305">
    <property type="entry name" value="aa-tRNA-synth_Ic"/>
</dbReference>
<evidence type="ECO:0000256" key="8">
    <source>
        <dbReference type="ARBA" id="ARBA00033323"/>
    </source>
</evidence>
<evidence type="ECO:0000256" key="4">
    <source>
        <dbReference type="ARBA" id="ARBA00022840"/>
    </source>
</evidence>
<feature type="compositionally biased region" description="Low complexity" evidence="11">
    <location>
        <begin position="16"/>
        <end position="33"/>
    </location>
</feature>
<dbReference type="Gene3D" id="3.10.290.10">
    <property type="entry name" value="RNA-binding S4 domain"/>
    <property type="match status" value="1"/>
</dbReference>
<comment type="catalytic activity">
    <reaction evidence="9 10">
        <text>tRNA(Tyr) + L-tyrosine + ATP = L-tyrosyl-tRNA(Tyr) + AMP + diphosphate + H(+)</text>
        <dbReference type="Rhea" id="RHEA:10220"/>
        <dbReference type="Rhea" id="RHEA-COMP:9706"/>
        <dbReference type="Rhea" id="RHEA-COMP:9707"/>
        <dbReference type="ChEBI" id="CHEBI:15378"/>
        <dbReference type="ChEBI" id="CHEBI:30616"/>
        <dbReference type="ChEBI" id="CHEBI:33019"/>
        <dbReference type="ChEBI" id="CHEBI:58315"/>
        <dbReference type="ChEBI" id="CHEBI:78442"/>
        <dbReference type="ChEBI" id="CHEBI:78536"/>
        <dbReference type="ChEBI" id="CHEBI:456215"/>
        <dbReference type="EC" id="6.1.1.1"/>
    </reaction>
</comment>
<dbReference type="InterPro" id="IPR024088">
    <property type="entry name" value="Tyr-tRNA-ligase_bac-type"/>
</dbReference>
<gene>
    <name evidence="13" type="ORF">Rt10032_c04g2023</name>
</gene>
<dbReference type="InterPro" id="IPR014729">
    <property type="entry name" value="Rossmann-like_a/b/a_fold"/>
</dbReference>
<dbReference type="PANTHER" id="PTHR11766:SF0">
    <property type="entry name" value="TYROSINE--TRNA LIGASE, MITOCHONDRIAL"/>
    <property type="match status" value="1"/>
</dbReference>
<dbReference type="InterPro" id="IPR054608">
    <property type="entry name" value="SYY-like_C"/>
</dbReference>
<keyword evidence="3 10" id="KW-0547">Nucleotide-binding</keyword>
<evidence type="ECO:0000256" key="11">
    <source>
        <dbReference type="SAM" id="MobiDB-lite"/>
    </source>
</evidence>
<organism evidence="13 14">
    <name type="scientific">Rhodotorula toruloides</name>
    <name type="common">Yeast</name>
    <name type="synonym">Rhodosporidium toruloides</name>
    <dbReference type="NCBI Taxonomy" id="5286"/>
    <lineage>
        <taxon>Eukaryota</taxon>
        <taxon>Fungi</taxon>
        <taxon>Dikarya</taxon>
        <taxon>Basidiomycota</taxon>
        <taxon>Pucciniomycotina</taxon>
        <taxon>Microbotryomycetes</taxon>
        <taxon>Sporidiobolales</taxon>
        <taxon>Sporidiobolaceae</taxon>
        <taxon>Rhodotorula</taxon>
    </lineage>
</organism>
<feature type="region of interest" description="Disordered" evidence="11">
    <location>
        <begin position="1"/>
        <end position="59"/>
    </location>
</feature>
<dbReference type="AlphaFoldDB" id="A0A511KDI4"/>
<evidence type="ECO:0000256" key="5">
    <source>
        <dbReference type="ARBA" id="ARBA00022884"/>
    </source>
</evidence>
<dbReference type="InterPro" id="IPR036986">
    <property type="entry name" value="S4_RNA-bd_sf"/>
</dbReference>
<evidence type="ECO:0000256" key="3">
    <source>
        <dbReference type="ARBA" id="ARBA00022741"/>
    </source>
</evidence>
<reference evidence="13 14" key="1">
    <citation type="submission" date="2019-07" db="EMBL/GenBank/DDBJ databases">
        <title>Rhodotorula toruloides NBRC10032 genome sequencing.</title>
        <authorList>
            <person name="Shida Y."/>
            <person name="Takaku H."/>
            <person name="Ogasawara W."/>
            <person name="Mori K."/>
        </authorList>
    </citation>
    <scope>NUCLEOTIDE SEQUENCE [LARGE SCALE GENOMIC DNA]</scope>
    <source>
        <strain evidence="13 14">NBRC10032</strain>
    </source>
</reference>
<evidence type="ECO:0000259" key="12">
    <source>
        <dbReference type="Pfam" id="PF22421"/>
    </source>
</evidence>
<evidence type="ECO:0000256" key="10">
    <source>
        <dbReference type="RuleBase" id="RU361234"/>
    </source>
</evidence>
<dbReference type="Pfam" id="PF00579">
    <property type="entry name" value="tRNA-synt_1b"/>
    <property type="match status" value="1"/>
</dbReference>
<evidence type="ECO:0000256" key="6">
    <source>
        <dbReference type="ARBA" id="ARBA00022917"/>
    </source>
</evidence>
<dbReference type="SUPFAM" id="SSF52374">
    <property type="entry name" value="Nucleotidylyl transferase"/>
    <property type="match status" value="1"/>
</dbReference>
<dbReference type="GO" id="GO:0003723">
    <property type="term" value="F:RNA binding"/>
    <property type="evidence" value="ECO:0007669"/>
    <property type="project" value="UniProtKB-KW"/>
</dbReference>
<dbReference type="GO" id="GO:0004831">
    <property type="term" value="F:tyrosine-tRNA ligase activity"/>
    <property type="evidence" value="ECO:0007669"/>
    <property type="project" value="UniProtKB-EC"/>
</dbReference>
<dbReference type="EMBL" id="BJWK01000004">
    <property type="protein sequence ID" value="GEM08006.1"/>
    <property type="molecule type" value="Genomic_DNA"/>
</dbReference>
<comment type="similarity">
    <text evidence="10">Belongs to the class-I aminoacyl-tRNA synthetase family.</text>
</comment>
<dbReference type="PANTHER" id="PTHR11766">
    <property type="entry name" value="TYROSYL-TRNA SYNTHETASE"/>
    <property type="match status" value="1"/>
</dbReference>
<dbReference type="GO" id="GO:0005739">
    <property type="term" value="C:mitochondrion"/>
    <property type="evidence" value="ECO:0007669"/>
    <property type="project" value="TreeGrafter"/>
</dbReference>
<evidence type="ECO:0000256" key="1">
    <source>
        <dbReference type="ARBA" id="ARBA00013160"/>
    </source>
</evidence>
<evidence type="ECO:0000256" key="2">
    <source>
        <dbReference type="ARBA" id="ARBA00022598"/>
    </source>
</evidence>
<dbReference type="InterPro" id="IPR002307">
    <property type="entry name" value="Tyr-tRNA-ligase"/>
</dbReference>
<dbReference type="CDD" id="cd00805">
    <property type="entry name" value="TyrRS_core"/>
    <property type="match status" value="1"/>
</dbReference>
<evidence type="ECO:0000256" key="7">
    <source>
        <dbReference type="ARBA" id="ARBA00023146"/>
    </source>
</evidence>
<dbReference type="Pfam" id="PF22421">
    <property type="entry name" value="SYY_C-terminal"/>
    <property type="match status" value="1"/>
</dbReference>
<protein>
    <recommendedName>
        <fullName evidence="1 10">Tyrosine--tRNA ligase</fullName>
        <ecNumber evidence="1 10">6.1.1.1</ecNumber>
    </recommendedName>
    <alternativeName>
        <fullName evidence="8 10">Tyrosyl-tRNA synthetase</fullName>
    </alternativeName>
</protein>
<proteinExistence type="inferred from homology"/>
<keyword evidence="4 10" id="KW-0067">ATP-binding</keyword>
<dbReference type="GO" id="GO:0005829">
    <property type="term" value="C:cytosol"/>
    <property type="evidence" value="ECO:0007669"/>
    <property type="project" value="TreeGrafter"/>
</dbReference>
<dbReference type="SUPFAM" id="SSF55174">
    <property type="entry name" value="Alpha-L RNA-binding motif"/>
    <property type="match status" value="1"/>
</dbReference>
<dbReference type="GO" id="GO:0005524">
    <property type="term" value="F:ATP binding"/>
    <property type="evidence" value="ECO:0007669"/>
    <property type="project" value="UniProtKB-KW"/>
</dbReference>
<dbReference type="NCBIfam" id="TIGR00234">
    <property type="entry name" value="tyrS"/>
    <property type="match status" value="1"/>
</dbReference>
<feature type="compositionally biased region" description="Basic and acidic residues" evidence="11">
    <location>
        <begin position="37"/>
        <end position="53"/>
    </location>
</feature>
<dbReference type="Proteomes" id="UP000321518">
    <property type="component" value="Unassembled WGS sequence"/>
</dbReference>
<sequence length="674" mass="73984">MPPRKTRATSTANASPPAKRATPARRAAQRRQPSGNDDERAQDEPMPKRHELEQTDTLSLVPPSSNFHTVLRLFFHSDHWVLPLRTDVNALLSAFEQRWATRTNEESPMQVMKALWSEMGWKWVLLLGCPEGPLRREWGQTVVKAFVEHLRPDVAPLRQVGAFFALYILTQTQAKGAEKLFIRVDPDKFEYILSLPSRLAPSVDVPPSAGLASPVLPTLPPSVDLSFILSSLLQDSFFHLVPSVSTHAWPFVHVERNAKLIREKRERALLVLVALIGGATGAIGDPSGRSTERNALAPEVLASNVDSVTKQFMSFLERGFTFAQSRTRRRDGEEAARADGGSVKVVNNLDWTGQMTLIDFLSTVGKMARVSTMLSRESVKSRLESSSGISFTEFSYQLLQAYDFLRLHRDLGCTMQLGGSDQLGNIVSGIDLIRRSNFVESGEGEGEAKEDPAFGLTFPLLTTAAGEKFGKSAGNAIWLDPLMTSPFEVYQFFLRTADEEVEKYLKIFTFIRVVEIEGIMQDHKANPKNRIAQKVLAAEATELIHGAAGLNQALAATSVFYGSDLASLITFEMVQALDGAANSSASTSSIPSLLVRLPKEEFIGQALEKLAVGSGLMASKTQARKAIEAGTIQLNSARIPPKSHQRTISEADLLDGRLVVIKAGKTAHKAVLLE</sequence>
<dbReference type="EC" id="6.1.1.1" evidence="1 10"/>